<evidence type="ECO:0000259" key="3">
    <source>
        <dbReference type="PROSITE" id="PS51857"/>
    </source>
</evidence>
<sequence>MRYQGKIFNWNDEKGFGFVEPNGGGTRAFVHIKAFKSGSRRPVNGEIIVYELVKENNRGFKAQNIEYSRDVKQSSSSKKVKSKLSITNFFIFVFCVGLIFSVWSGNLPVIILGWYVVMSLITFIVYAWDKSAAQRGGWRTKESTLHLLSLIGGWLGARLAQAKLRHKSSKKEFKRIYWVTVMLNVAGVFWLYTDNGVNFLNKVIVPLTDWYS</sequence>
<dbReference type="RefSeq" id="WP_235310329.1">
    <property type="nucleotide sequence ID" value="NZ_JAKGAS010000001.1"/>
</dbReference>
<accession>A0ABS9D4R3</accession>
<feature type="transmembrane region" description="Helical" evidence="2">
    <location>
        <begin position="84"/>
        <end position="103"/>
    </location>
</feature>
<evidence type="ECO:0000256" key="2">
    <source>
        <dbReference type="SAM" id="Phobius"/>
    </source>
</evidence>
<dbReference type="InterPro" id="IPR010718">
    <property type="entry name" value="DUF1294"/>
</dbReference>
<dbReference type="PANTHER" id="PTHR12962">
    <property type="entry name" value="CALCIUM-REGULATED HEAT STABLE PROTEIN CRHSP-24-RELATED"/>
    <property type="match status" value="1"/>
</dbReference>
<feature type="transmembrane region" description="Helical" evidence="2">
    <location>
        <begin position="175"/>
        <end position="192"/>
    </location>
</feature>
<dbReference type="PANTHER" id="PTHR12962:SF1">
    <property type="entry name" value="COLD SHOCK DOMAIN-CONTAINING PROTEIN CG9705"/>
    <property type="match status" value="1"/>
</dbReference>
<gene>
    <name evidence="4" type="ORF">L0668_01720</name>
</gene>
<dbReference type="Pfam" id="PF00313">
    <property type="entry name" value="CSD"/>
    <property type="match status" value="1"/>
</dbReference>
<dbReference type="InterPro" id="IPR052069">
    <property type="entry name" value="Ca-reg_mRNA-binding_domain"/>
</dbReference>
<organism evidence="4 5">
    <name type="scientific">Paraglaciecola algarum</name>
    <dbReference type="NCBI Taxonomy" id="3050085"/>
    <lineage>
        <taxon>Bacteria</taxon>
        <taxon>Pseudomonadati</taxon>
        <taxon>Pseudomonadota</taxon>
        <taxon>Gammaproteobacteria</taxon>
        <taxon>Alteromonadales</taxon>
        <taxon>Alteromonadaceae</taxon>
        <taxon>Paraglaciecola</taxon>
    </lineage>
</organism>
<feature type="transmembrane region" description="Helical" evidence="2">
    <location>
        <begin position="109"/>
        <end position="128"/>
    </location>
</feature>
<keyword evidence="1" id="KW-0597">Phosphoprotein</keyword>
<protein>
    <submittedName>
        <fullName evidence="4">Cold shock and DUF1294 domain-containing protein</fullName>
    </submittedName>
</protein>
<dbReference type="InterPro" id="IPR011129">
    <property type="entry name" value="CSD"/>
</dbReference>
<dbReference type="InterPro" id="IPR012340">
    <property type="entry name" value="NA-bd_OB-fold"/>
</dbReference>
<evidence type="ECO:0000313" key="5">
    <source>
        <dbReference type="Proteomes" id="UP001521137"/>
    </source>
</evidence>
<evidence type="ECO:0000256" key="1">
    <source>
        <dbReference type="ARBA" id="ARBA00022553"/>
    </source>
</evidence>
<reference evidence="4 5" key="1">
    <citation type="submission" date="2022-01" db="EMBL/GenBank/DDBJ databases">
        <title>Paraglaciecola sp. G1-23.</title>
        <authorList>
            <person name="Jin M.S."/>
            <person name="Han D.M."/>
            <person name="Kim H.M."/>
            <person name="Jeon C.O."/>
        </authorList>
    </citation>
    <scope>NUCLEOTIDE SEQUENCE [LARGE SCALE GENOMIC DNA]</scope>
    <source>
        <strain evidence="4 5">G1-23</strain>
    </source>
</reference>
<dbReference type="Gene3D" id="2.40.50.140">
    <property type="entry name" value="Nucleic acid-binding proteins"/>
    <property type="match status" value="1"/>
</dbReference>
<keyword evidence="5" id="KW-1185">Reference proteome</keyword>
<dbReference type="Pfam" id="PF06961">
    <property type="entry name" value="DUF1294"/>
    <property type="match status" value="1"/>
</dbReference>
<keyword evidence="2" id="KW-1133">Transmembrane helix</keyword>
<dbReference type="SMART" id="SM00357">
    <property type="entry name" value="CSP"/>
    <property type="match status" value="1"/>
</dbReference>
<evidence type="ECO:0000313" key="4">
    <source>
        <dbReference type="EMBL" id="MCF2946809.1"/>
    </source>
</evidence>
<dbReference type="SUPFAM" id="SSF50249">
    <property type="entry name" value="Nucleic acid-binding proteins"/>
    <property type="match status" value="1"/>
</dbReference>
<dbReference type="Proteomes" id="UP001521137">
    <property type="component" value="Unassembled WGS sequence"/>
</dbReference>
<dbReference type="InterPro" id="IPR002059">
    <property type="entry name" value="CSP_DNA-bd"/>
</dbReference>
<keyword evidence="2" id="KW-0812">Transmembrane</keyword>
<dbReference type="CDD" id="cd04458">
    <property type="entry name" value="CSP_CDS"/>
    <property type="match status" value="1"/>
</dbReference>
<dbReference type="PROSITE" id="PS51857">
    <property type="entry name" value="CSD_2"/>
    <property type="match status" value="1"/>
</dbReference>
<feature type="domain" description="CSD" evidence="3">
    <location>
        <begin position="2"/>
        <end position="67"/>
    </location>
</feature>
<dbReference type="EMBL" id="JAKGAS010000001">
    <property type="protein sequence ID" value="MCF2946809.1"/>
    <property type="molecule type" value="Genomic_DNA"/>
</dbReference>
<keyword evidence="2" id="KW-0472">Membrane</keyword>
<name>A0ABS9D4R3_9ALTE</name>
<comment type="caution">
    <text evidence="4">The sequence shown here is derived from an EMBL/GenBank/DDBJ whole genome shotgun (WGS) entry which is preliminary data.</text>
</comment>
<proteinExistence type="predicted"/>